<feature type="domain" description="Rod shape-determining protein MreC beta-barrel core" evidence="6">
    <location>
        <begin position="136"/>
        <end position="254"/>
    </location>
</feature>
<dbReference type="GO" id="GO:0008360">
    <property type="term" value="P:regulation of cell shape"/>
    <property type="evidence" value="ECO:0007669"/>
    <property type="project" value="UniProtKB-KW"/>
</dbReference>
<evidence type="ECO:0000259" key="6">
    <source>
        <dbReference type="Pfam" id="PF04085"/>
    </source>
</evidence>
<accession>A0A3R8QAB4</accession>
<dbReference type="PANTHER" id="PTHR34138">
    <property type="entry name" value="CELL SHAPE-DETERMINING PROTEIN MREC"/>
    <property type="match status" value="1"/>
</dbReference>
<proteinExistence type="inferred from homology"/>
<dbReference type="InterPro" id="IPR007221">
    <property type="entry name" value="MreC"/>
</dbReference>
<organism evidence="7 8">
    <name type="scientific">Sphingorhabdus wooponensis</name>
    <dbReference type="NCBI Taxonomy" id="940136"/>
    <lineage>
        <taxon>Bacteria</taxon>
        <taxon>Pseudomonadati</taxon>
        <taxon>Pseudomonadota</taxon>
        <taxon>Alphaproteobacteria</taxon>
        <taxon>Sphingomonadales</taxon>
        <taxon>Sphingomonadaceae</taxon>
        <taxon>Sphingorhabdus</taxon>
    </lineage>
</organism>
<dbReference type="InterPro" id="IPR042177">
    <property type="entry name" value="Cell/Rod_1"/>
</dbReference>
<name>A0A3R8QAB4_9SPHN</name>
<evidence type="ECO:0000313" key="7">
    <source>
        <dbReference type="EMBL" id="RRQ52613.1"/>
    </source>
</evidence>
<dbReference type="EMBL" id="RWJI01000001">
    <property type="protein sequence ID" value="RRQ52613.1"/>
    <property type="molecule type" value="Genomic_DNA"/>
</dbReference>
<evidence type="ECO:0000256" key="4">
    <source>
        <dbReference type="ARBA" id="ARBA00032089"/>
    </source>
</evidence>
<evidence type="ECO:0000313" key="8">
    <source>
        <dbReference type="Proteomes" id="UP000268553"/>
    </source>
</evidence>
<dbReference type="RefSeq" id="WP_125230627.1">
    <property type="nucleotide sequence ID" value="NZ_RWJI01000001.1"/>
</dbReference>
<dbReference type="Proteomes" id="UP000268553">
    <property type="component" value="Unassembled WGS sequence"/>
</dbReference>
<reference evidence="7 8" key="1">
    <citation type="submission" date="2018-12" db="EMBL/GenBank/DDBJ databases">
        <authorList>
            <person name="Kim S.-J."/>
            <person name="Jung G.-Y."/>
        </authorList>
    </citation>
    <scope>NUCLEOTIDE SEQUENCE [LARGE SCALE GENOMIC DNA]</scope>
    <source>
        <strain evidence="7 8">03SU3-P</strain>
    </source>
</reference>
<dbReference type="AlphaFoldDB" id="A0A3R8QAB4"/>
<dbReference type="GO" id="GO:0005886">
    <property type="term" value="C:plasma membrane"/>
    <property type="evidence" value="ECO:0007669"/>
    <property type="project" value="TreeGrafter"/>
</dbReference>
<dbReference type="InterPro" id="IPR042175">
    <property type="entry name" value="Cell/Rod_MreC_2"/>
</dbReference>
<dbReference type="Gene3D" id="2.40.10.350">
    <property type="entry name" value="Rod shape-determining protein MreC, domain 2"/>
    <property type="match status" value="1"/>
</dbReference>
<dbReference type="Gene3D" id="2.40.10.340">
    <property type="entry name" value="Rod shape-determining protein MreC, domain 1"/>
    <property type="match status" value="1"/>
</dbReference>
<dbReference type="PANTHER" id="PTHR34138:SF1">
    <property type="entry name" value="CELL SHAPE-DETERMINING PROTEIN MREC"/>
    <property type="match status" value="1"/>
</dbReference>
<keyword evidence="5" id="KW-0812">Transmembrane</keyword>
<evidence type="ECO:0000256" key="3">
    <source>
        <dbReference type="ARBA" id="ARBA00022960"/>
    </source>
</evidence>
<keyword evidence="5" id="KW-0472">Membrane</keyword>
<protein>
    <recommendedName>
        <fullName evidence="2">Cell shape-determining protein MreC</fullName>
    </recommendedName>
    <alternativeName>
        <fullName evidence="4">Cell shape protein MreC</fullName>
    </alternativeName>
</protein>
<gene>
    <name evidence="7" type="ORF">D7D48_07215</name>
</gene>
<keyword evidence="8" id="KW-1185">Reference proteome</keyword>
<keyword evidence="3" id="KW-0133">Cell shape</keyword>
<keyword evidence="5" id="KW-1133">Transmembrane helix</keyword>
<comment type="similarity">
    <text evidence="1">Belongs to the MreC family.</text>
</comment>
<comment type="caution">
    <text evidence="7">The sequence shown here is derived from an EMBL/GenBank/DDBJ whole genome shotgun (WGS) entry which is preliminary data.</text>
</comment>
<feature type="transmembrane region" description="Helical" evidence="5">
    <location>
        <begin position="20"/>
        <end position="42"/>
    </location>
</feature>
<sequence>MAPPPHRRPGFSRKAQYGLFVTYVVAIAGTIVAALLLTISVVDPTGFSALRTFGSEVTAPAARVLNNARQSSQKITHTVSAYIDAASKNVTLEKELKASRSALIEAQALRVENARLRSLLKIADEDAQQVAVGRLISSTASSTRRVATLSIGRNFGVERAQPVRGPAGLIGRVIETGPTTARVLLVTDSENLVPVMRASDGLPAFSAGLGNGLVLIKPLNLGESPFKVGDIIVTSGNGGLYSANIPFARVIRKTSEGALGLPFADPANSPYAIVMKPYLGAARAAQQAIAPDGETKEIAE</sequence>
<dbReference type="Pfam" id="PF04085">
    <property type="entry name" value="MreC"/>
    <property type="match status" value="1"/>
</dbReference>
<dbReference type="OrthoDB" id="8478127at2"/>
<evidence type="ECO:0000256" key="2">
    <source>
        <dbReference type="ARBA" id="ARBA00013855"/>
    </source>
</evidence>
<evidence type="ECO:0000256" key="5">
    <source>
        <dbReference type="SAM" id="Phobius"/>
    </source>
</evidence>
<dbReference type="InterPro" id="IPR055342">
    <property type="entry name" value="MreC_beta-barrel_core"/>
</dbReference>
<evidence type="ECO:0000256" key="1">
    <source>
        <dbReference type="ARBA" id="ARBA00009369"/>
    </source>
</evidence>